<dbReference type="AlphaFoldDB" id="A0A151NL94"/>
<evidence type="ECO:0000313" key="9">
    <source>
        <dbReference type="EMBL" id="KYO37520.1"/>
    </source>
</evidence>
<proteinExistence type="predicted"/>
<evidence type="ECO:0000256" key="7">
    <source>
        <dbReference type="SAM" id="SignalP"/>
    </source>
</evidence>
<evidence type="ECO:0000313" key="10">
    <source>
        <dbReference type="Proteomes" id="UP000050525"/>
    </source>
</evidence>
<keyword evidence="3" id="KW-1064">Adaptive immunity</keyword>
<name>A0A151NL94_ALLMI</name>
<keyword evidence="4" id="KW-0675">Receptor</keyword>
<dbReference type="GO" id="GO:0002250">
    <property type="term" value="P:adaptive immune response"/>
    <property type="evidence" value="ECO:0007669"/>
    <property type="project" value="UniProtKB-KW"/>
</dbReference>
<feature type="domain" description="Ig-like" evidence="8">
    <location>
        <begin position="14"/>
        <end position="112"/>
    </location>
</feature>
<accession>A0A151NL94</accession>
<dbReference type="Gene3D" id="2.60.40.10">
    <property type="entry name" value="Immunoglobulins"/>
    <property type="match status" value="1"/>
</dbReference>
<dbReference type="Pfam" id="PF07686">
    <property type="entry name" value="V-set"/>
    <property type="match status" value="1"/>
</dbReference>
<protein>
    <recommendedName>
        <fullName evidence="8">Ig-like domain-containing protein</fullName>
    </recommendedName>
</protein>
<evidence type="ECO:0000256" key="4">
    <source>
        <dbReference type="ARBA" id="ARBA00023170"/>
    </source>
</evidence>
<comment type="caution">
    <text evidence="9">The sequence shown here is derived from an EMBL/GenBank/DDBJ whole genome shotgun (WGS) entry which is preliminary data.</text>
</comment>
<gene>
    <name evidence="9" type="ORF">Y1Q_0015256</name>
</gene>
<keyword evidence="5" id="KW-0393">Immunoglobulin domain</keyword>
<evidence type="ECO:0000256" key="2">
    <source>
        <dbReference type="ARBA" id="ARBA00022859"/>
    </source>
</evidence>
<reference evidence="9 10" key="1">
    <citation type="journal article" date="2012" name="Genome Biol.">
        <title>Sequencing three crocodilian genomes to illuminate the evolution of archosaurs and amniotes.</title>
        <authorList>
            <person name="St John J.A."/>
            <person name="Braun E.L."/>
            <person name="Isberg S.R."/>
            <person name="Miles L.G."/>
            <person name="Chong A.Y."/>
            <person name="Gongora J."/>
            <person name="Dalzell P."/>
            <person name="Moran C."/>
            <person name="Bed'hom B."/>
            <person name="Abzhanov A."/>
            <person name="Burgess S.C."/>
            <person name="Cooksey A.M."/>
            <person name="Castoe T.A."/>
            <person name="Crawford N.G."/>
            <person name="Densmore L.D."/>
            <person name="Drew J.C."/>
            <person name="Edwards S.V."/>
            <person name="Faircloth B.C."/>
            <person name="Fujita M.K."/>
            <person name="Greenwold M.J."/>
            <person name="Hoffmann F.G."/>
            <person name="Howard J.M."/>
            <person name="Iguchi T."/>
            <person name="Janes D.E."/>
            <person name="Khan S.Y."/>
            <person name="Kohno S."/>
            <person name="de Koning A.J."/>
            <person name="Lance S.L."/>
            <person name="McCarthy F.M."/>
            <person name="McCormack J.E."/>
            <person name="Merchant M.E."/>
            <person name="Peterson D.G."/>
            <person name="Pollock D.D."/>
            <person name="Pourmand N."/>
            <person name="Raney B.J."/>
            <person name="Roessler K.A."/>
            <person name="Sanford J.R."/>
            <person name="Sawyer R.H."/>
            <person name="Schmidt C.J."/>
            <person name="Triplett E.W."/>
            <person name="Tuberville T.D."/>
            <person name="Venegas-Anaya M."/>
            <person name="Howard J.T."/>
            <person name="Jarvis E.D."/>
            <person name="Guillette L.J.Jr."/>
            <person name="Glenn T.C."/>
            <person name="Green R.E."/>
            <person name="Ray D.A."/>
        </authorList>
    </citation>
    <scope>NUCLEOTIDE SEQUENCE [LARGE SCALE GENOMIC DNA]</scope>
    <source>
        <strain evidence="9">KSC_2009_1</strain>
    </source>
</reference>
<dbReference type="Proteomes" id="UP000050525">
    <property type="component" value="Unassembled WGS sequence"/>
</dbReference>
<evidence type="ECO:0000256" key="3">
    <source>
        <dbReference type="ARBA" id="ARBA00023130"/>
    </source>
</evidence>
<organism evidence="9 10">
    <name type="scientific">Alligator mississippiensis</name>
    <name type="common">American alligator</name>
    <dbReference type="NCBI Taxonomy" id="8496"/>
    <lineage>
        <taxon>Eukaryota</taxon>
        <taxon>Metazoa</taxon>
        <taxon>Chordata</taxon>
        <taxon>Craniata</taxon>
        <taxon>Vertebrata</taxon>
        <taxon>Euteleostomi</taxon>
        <taxon>Archelosauria</taxon>
        <taxon>Archosauria</taxon>
        <taxon>Crocodylia</taxon>
        <taxon>Alligatoridae</taxon>
        <taxon>Alligatorinae</taxon>
        <taxon>Alligator</taxon>
    </lineage>
</organism>
<dbReference type="InterPro" id="IPR013783">
    <property type="entry name" value="Ig-like_fold"/>
</dbReference>
<dbReference type="InterPro" id="IPR036179">
    <property type="entry name" value="Ig-like_dom_sf"/>
</dbReference>
<dbReference type="InterPro" id="IPR051006">
    <property type="entry name" value="TCR_variable_domain"/>
</dbReference>
<keyword evidence="1 7" id="KW-0732">Signal</keyword>
<keyword evidence="6" id="KW-1279">T cell receptor</keyword>
<evidence type="ECO:0000259" key="8">
    <source>
        <dbReference type="PROSITE" id="PS50835"/>
    </source>
</evidence>
<feature type="chain" id="PRO_5007586168" description="Ig-like domain-containing protein" evidence="7">
    <location>
        <begin position="19"/>
        <end position="112"/>
    </location>
</feature>
<dbReference type="EMBL" id="AKHW03002692">
    <property type="protein sequence ID" value="KYO37520.1"/>
    <property type="molecule type" value="Genomic_DNA"/>
</dbReference>
<evidence type="ECO:0000256" key="5">
    <source>
        <dbReference type="ARBA" id="ARBA00023319"/>
    </source>
</evidence>
<keyword evidence="2" id="KW-0391">Immunity</keyword>
<dbReference type="PROSITE" id="PS50835">
    <property type="entry name" value="IG_LIKE"/>
    <property type="match status" value="1"/>
</dbReference>
<dbReference type="CDD" id="cd00099">
    <property type="entry name" value="IgV"/>
    <property type="match status" value="1"/>
</dbReference>
<dbReference type="PANTHER" id="PTHR19343">
    <property type="entry name" value="T CELL RECEPTOR ALPHA VARIABLE 1-2"/>
    <property type="match status" value="1"/>
</dbReference>
<feature type="signal peptide" evidence="7">
    <location>
        <begin position="1"/>
        <end position="18"/>
    </location>
</feature>
<dbReference type="GO" id="GO:0042101">
    <property type="term" value="C:T cell receptor complex"/>
    <property type="evidence" value="ECO:0007669"/>
    <property type="project" value="UniProtKB-KW"/>
</dbReference>
<sequence>MWRCLLSVLLLWGPGVGSDKVEQPPFFTGVLGELPTLHCTLKDEAFPYMYWYRQRGSKELEALFYSATGSSVTNYTTEPMTAQRKENTWTLTLNSPSQTDSALYYCACSKAQ</sequence>
<dbReference type="SUPFAM" id="SSF48726">
    <property type="entry name" value="Immunoglobulin"/>
    <property type="match status" value="1"/>
</dbReference>
<dbReference type="SMART" id="SM00406">
    <property type="entry name" value="IGv"/>
    <property type="match status" value="1"/>
</dbReference>
<keyword evidence="10" id="KW-1185">Reference proteome</keyword>
<dbReference type="InterPro" id="IPR013106">
    <property type="entry name" value="Ig_V-set"/>
</dbReference>
<dbReference type="GO" id="GO:0042605">
    <property type="term" value="F:peptide antigen binding"/>
    <property type="evidence" value="ECO:0007669"/>
    <property type="project" value="TreeGrafter"/>
</dbReference>
<dbReference type="InterPro" id="IPR007110">
    <property type="entry name" value="Ig-like_dom"/>
</dbReference>
<evidence type="ECO:0000256" key="6">
    <source>
        <dbReference type="ARBA" id="ARBA00043266"/>
    </source>
</evidence>
<dbReference type="PANTHER" id="PTHR19343:SF2">
    <property type="entry name" value="T-CELL RECEPTOR BETA CHAIN V REGION E1"/>
    <property type="match status" value="1"/>
</dbReference>
<evidence type="ECO:0000256" key="1">
    <source>
        <dbReference type="ARBA" id="ARBA00022729"/>
    </source>
</evidence>